<feature type="domain" description="Plasmid replication protein C C-terminal" evidence="4">
    <location>
        <begin position="285"/>
        <end position="382"/>
    </location>
</feature>
<dbReference type="Gene3D" id="1.10.10.10">
    <property type="entry name" value="Winged helix-like DNA-binding domain superfamily/Winged helix DNA-binding domain"/>
    <property type="match status" value="1"/>
</dbReference>
<dbReference type="NCBIfam" id="NF040974">
    <property type="entry name" value="RepABC_RepC"/>
    <property type="match status" value="1"/>
</dbReference>
<dbReference type="InterPro" id="IPR005090">
    <property type="entry name" value="RepC_N"/>
</dbReference>
<evidence type="ECO:0000256" key="2">
    <source>
        <dbReference type="SAM" id="MobiDB-lite"/>
    </source>
</evidence>
<dbReference type="RefSeq" id="WP_036639910.1">
    <property type="nucleotide sequence ID" value="NZ_JFZB01000046.1"/>
</dbReference>
<dbReference type="InterPro" id="IPR036388">
    <property type="entry name" value="WH-like_DNA-bd_sf"/>
</dbReference>
<feature type="coiled-coil region" evidence="1">
    <location>
        <begin position="144"/>
        <end position="171"/>
    </location>
</feature>
<feature type="region of interest" description="Disordered" evidence="2">
    <location>
        <begin position="243"/>
        <end position="284"/>
    </location>
</feature>
<dbReference type="OrthoDB" id="7488837at2"/>
<gene>
    <name evidence="5" type="ORF">CG50_10165</name>
</gene>
<accession>A0A086XR02</accession>
<reference evidence="5 6" key="1">
    <citation type="submission" date="2014-03" db="EMBL/GenBank/DDBJ databases">
        <title>Genome of Paenirhodobacter enshiensis DW2-9.</title>
        <authorList>
            <person name="Wang D."/>
            <person name="Wang G."/>
        </authorList>
    </citation>
    <scope>NUCLEOTIDE SEQUENCE [LARGE SCALE GENOMIC DNA]</scope>
    <source>
        <strain evidence="5 6">DW2-9</strain>
    </source>
</reference>
<comment type="caution">
    <text evidence="5">The sequence shown here is derived from an EMBL/GenBank/DDBJ whole genome shotgun (WGS) entry which is preliminary data.</text>
</comment>
<evidence type="ECO:0000313" key="6">
    <source>
        <dbReference type="Proteomes" id="UP000028824"/>
    </source>
</evidence>
<dbReference type="InterPro" id="IPR047611">
    <property type="entry name" value="RepABC_RepC"/>
</dbReference>
<name>A0A086XR02_9RHOB</name>
<proteinExistence type="predicted"/>
<dbReference type="Proteomes" id="UP000028824">
    <property type="component" value="Unassembled WGS sequence"/>
</dbReference>
<keyword evidence="6" id="KW-1185">Reference proteome</keyword>
<protein>
    <submittedName>
        <fullName evidence="5">Uncharacterized protein</fullName>
    </submittedName>
</protein>
<evidence type="ECO:0000259" key="4">
    <source>
        <dbReference type="Pfam" id="PF11800"/>
    </source>
</evidence>
<dbReference type="EMBL" id="JFZB01000046">
    <property type="protein sequence ID" value="KFI24452.1"/>
    <property type="molecule type" value="Genomic_DNA"/>
</dbReference>
<dbReference type="SUPFAM" id="SSF46785">
    <property type="entry name" value="Winged helix' DNA-binding domain"/>
    <property type="match status" value="1"/>
</dbReference>
<dbReference type="Pfam" id="PF03428">
    <property type="entry name" value="RP-C"/>
    <property type="match status" value="1"/>
</dbReference>
<sequence length="386" mass="43208">MGYIPITPFRRTMDAALLQHVSHPPAPPSGEGISKWDALRELTTGRIRFGLSDRDLTVLQVLISFYPAADLRPGEPLVVFPSNATICARLNGMPCSTMRRHVARLVDSGFLIRRDSPNGKRYLRRGEIAFGFDLAPLLNRIDEIRTAAEAVRAEEARLAALRESLSLMRRDLCGLVALGRIERPALPVWDDCDALLTTLVPMLRRKLSAPELERLQEFLSDALDRVRGTLVVPVSVNTDTVAEEMSTRDAENEQHYHKSNSESHDLKPTAKNQALPRREQTTPTLPDVLSRCTELRNYAPDGIPTWPKFVETVETVRPMMGIAEPVWADAKRTMGPVEAAIVLATMLERYERYRSPGGYLRTLTRKSAERAFSSATMVRALDRQAA</sequence>
<dbReference type="AlphaFoldDB" id="A0A086XR02"/>
<dbReference type="InterPro" id="IPR036390">
    <property type="entry name" value="WH_DNA-bd_sf"/>
</dbReference>
<dbReference type="STRING" id="1105367.CG50_10165"/>
<dbReference type="eggNOG" id="COG1846">
    <property type="taxonomic scope" value="Bacteria"/>
</dbReference>
<dbReference type="InterPro" id="IPR021760">
    <property type="entry name" value="RepC_C"/>
</dbReference>
<dbReference type="Pfam" id="PF11800">
    <property type="entry name" value="RP-C_C"/>
    <property type="match status" value="1"/>
</dbReference>
<evidence type="ECO:0000259" key="3">
    <source>
        <dbReference type="Pfam" id="PF03428"/>
    </source>
</evidence>
<feature type="domain" description="Plasmid replication protein C N-terminal" evidence="3">
    <location>
        <begin position="14"/>
        <end position="176"/>
    </location>
</feature>
<feature type="compositionally biased region" description="Basic and acidic residues" evidence="2">
    <location>
        <begin position="245"/>
        <end position="268"/>
    </location>
</feature>
<evidence type="ECO:0000313" key="5">
    <source>
        <dbReference type="EMBL" id="KFI24452.1"/>
    </source>
</evidence>
<organism evidence="5 6">
    <name type="scientific">Paenirhodobacter enshiensis</name>
    <dbReference type="NCBI Taxonomy" id="1105367"/>
    <lineage>
        <taxon>Bacteria</taxon>
        <taxon>Pseudomonadati</taxon>
        <taxon>Pseudomonadota</taxon>
        <taxon>Alphaproteobacteria</taxon>
        <taxon>Rhodobacterales</taxon>
        <taxon>Rhodobacter group</taxon>
        <taxon>Paenirhodobacter</taxon>
    </lineage>
</organism>
<keyword evidence="1" id="KW-0175">Coiled coil</keyword>
<evidence type="ECO:0000256" key="1">
    <source>
        <dbReference type="SAM" id="Coils"/>
    </source>
</evidence>